<dbReference type="SMART" id="SM00130">
    <property type="entry name" value="KR"/>
    <property type="match status" value="1"/>
</dbReference>
<dbReference type="InterPro" id="IPR001506">
    <property type="entry name" value="Peptidase_M12A"/>
</dbReference>
<dbReference type="PRINTS" id="PR00480">
    <property type="entry name" value="ASTACIN"/>
</dbReference>
<dbReference type="SUPFAM" id="SSF49854">
    <property type="entry name" value="Spermadhesin, CUB domain"/>
    <property type="match status" value="1"/>
</dbReference>
<dbReference type="Gene3D" id="3.40.390.10">
    <property type="entry name" value="Collagenase (Catalytic Domain)"/>
    <property type="match status" value="1"/>
</dbReference>
<dbReference type="InterPro" id="IPR000001">
    <property type="entry name" value="Kringle"/>
</dbReference>
<sequence length="584" mass="66408">MVIDALTERVRELMDFLKDDQAKDESVSIEGLEKGKQLLKNHFFEETSSHNKRDQDDPEKDNTKGHSKSHSDMIDEEEVDPNNVDLMLILEGMAVENNGTMHENSVFPHLACKSGLPLLLLPSYGRQKEKFCEMGNRLAIVPYKIQRSIVRQKSRDVIKKAVNIFNTRTCLKWLPYTRALSKQVGHNHYVEFQDRYGCYSYVGYEAARPQIIGMSEPECMNVGTAAHEMLHAAGLVHEHTRSDRDEYVRLIKENLGGNINNINMRKADTYDLNPYDYESIMQYSLKEGSINRKQIIEFLDKDLEFLAGTGAGEGLDFYDIKDVIVNCQCAAYCKDPPKCVNGGFVNHDCVCYCPRGYTGNTCETVITDDDCGGMVDVPPGEDVFVISPGYPASYPLGKICRWDRGISDSVLNPQAPVGWVIRMTVEELRLPANGWNRCYHWLEIQYNLPGQTGIKRCGDMNGDQWTGSKDSPNFMTLTFDSKYVQDRPARKGFRLKFNAIPRKINCKRSTLGWEYASTTSVTVSNRNCQRWKDSSPHGHSFTASLGDQGNYCRNPDREPNGPWCLTTDPAKRWEYCDIQKCGKY</sequence>
<keyword evidence="2 9" id="KW-0645">Protease</keyword>
<accession>K1QGY0</accession>
<feature type="compositionally biased region" description="Basic and acidic residues" evidence="11">
    <location>
        <begin position="45"/>
        <end position="73"/>
    </location>
</feature>
<keyword evidence="6 9" id="KW-0482">Metalloprotease</keyword>
<keyword evidence="7" id="KW-1015">Disulfide bond</keyword>
<evidence type="ECO:0000256" key="2">
    <source>
        <dbReference type="ARBA" id="ARBA00022670"/>
    </source>
</evidence>
<dbReference type="SUPFAM" id="SSF57440">
    <property type="entry name" value="Kringle-like"/>
    <property type="match status" value="1"/>
</dbReference>
<dbReference type="EC" id="3.4.24.-" evidence="10"/>
<dbReference type="CDD" id="cd00041">
    <property type="entry name" value="CUB"/>
    <property type="match status" value="1"/>
</dbReference>
<comment type="caution">
    <text evidence="8">Lacks conserved residue(s) required for the propagation of feature annotation.</text>
</comment>
<dbReference type="PRINTS" id="PR00018">
    <property type="entry name" value="KRINGLE"/>
</dbReference>
<dbReference type="InterPro" id="IPR018056">
    <property type="entry name" value="Kringle_CS"/>
</dbReference>
<evidence type="ECO:0000313" key="12">
    <source>
        <dbReference type="EMBL" id="EKC30404.1"/>
    </source>
</evidence>
<comment type="cofactor">
    <cofactor evidence="9 10">
        <name>Zn(2+)</name>
        <dbReference type="ChEBI" id="CHEBI:29105"/>
    </cofactor>
    <text evidence="9 10">Binds 1 zinc ion per subunit.</text>
</comment>
<evidence type="ECO:0000256" key="8">
    <source>
        <dbReference type="PROSITE-ProRule" id="PRU00121"/>
    </source>
</evidence>
<dbReference type="PROSITE" id="PS01180">
    <property type="entry name" value="CUB"/>
    <property type="match status" value="1"/>
</dbReference>
<dbReference type="Gene3D" id="2.40.20.10">
    <property type="entry name" value="Plasminogen Kringle 4"/>
    <property type="match status" value="1"/>
</dbReference>
<protein>
    <recommendedName>
        <fullName evidence="10">Metalloendopeptidase</fullName>
        <ecNumber evidence="10">3.4.24.-</ecNumber>
    </recommendedName>
</protein>
<dbReference type="PROSITE" id="PS50070">
    <property type="entry name" value="KRINGLE_2"/>
    <property type="match status" value="1"/>
</dbReference>
<proteinExistence type="predicted"/>
<dbReference type="Pfam" id="PF00051">
    <property type="entry name" value="Kringle"/>
    <property type="match status" value="1"/>
</dbReference>
<evidence type="ECO:0000256" key="9">
    <source>
        <dbReference type="PROSITE-ProRule" id="PRU01211"/>
    </source>
</evidence>
<dbReference type="InterPro" id="IPR000859">
    <property type="entry name" value="CUB_dom"/>
</dbReference>
<feature type="active site" evidence="9">
    <location>
        <position position="228"/>
    </location>
</feature>
<dbReference type="InterPro" id="IPR000742">
    <property type="entry name" value="EGF"/>
</dbReference>
<dbReference type="GO" id="GO:0008270">
    <property type="term" value="F:zinc ion binding"/>
    <property type="evidence" value="ECO:0007669"/>
    <property type="project" value="UniProtKB-UniRule"/>
</dbReference>
<dbReference type="InterPro" id="IPR006026">
    <property type="entry name" value="Peptidase_Metallo"/>
</dbReference>
<dbReference type="Pfam" id="PF01400">
    <property type="entry name" value="Astacin"/>
    <property type="match status" value="1"/>
</dbReference>
<dbReference type="CDD" id="cd00108">
    <property type="entry name" value="KR"/>
    <property type="match status" value="1"/>
</dbReference>
<dbReference type="InParanoid" id="K1QGY0"/>
<dbReference type="GO" id="GO:0006508">
    <property type="term" value="P:proteolysis"/>
    <property type="evidence" value="ECO:0007669"/>
    <property type="project" value="UniProtKB-KW"/>
</dbReference>
<dbReference type="InterPro" id="IPR024079">
    <property type="entry name" value="MetalloPept_cat_dom_sf"/>
</dbReference>
<reference evidence="12" key="1">
    <citation type="journal article" date="2012" name="Nature">
        <title>The oyster genome reveals stress adaptation and complexity of shell formation.</title>
        <authorList>
            <person name="Zhang G."/>
            <person name="Fang X."/>
            <person name="Guo X."/>
            <person name="Li L."/>
            <person name="Luo R."/>
            <person name="Xu F."/>
            <person name="Yang P."/>
            <person name="Zhang L."/>
            <person name="Wang X."/>
            <person name="Qi H."/>
            <person name="Xiong Z."/>
            <person name="Que H."/>
            <person name="Xie Y."/>
            <person name="Holland P.W."/>
            <person name="Paps J."/>
            <person name="Zhu Y."/>
            <person name="Wu F."/>
            <person name="Chen Y."/>
            <person name="Wang J."/>
            <person name="Peng C."/>
            <person name="Meng J."/>
            <person name="Yang L."/>
            <person name="Liu J."/>
            <person name="Wen B."/>
            <person name="Zhang N."/>
            <person name="Huang Z."/>
            <person name="Zhu Q."/>
            <person name="Feng Y."/>
            <person name="Mount A."/>
            <person name="Hedgecock D."/>
            <person name="Xu Z."/>
            <person name="Liu Y."/>
            <person name="Domazet-Loso T."/>
            <person name="Du Y."/>
            <person name="Sun X."/>
            <person name="Zhang S."/>
            <person name="Liu B."/>
            <person name="Cheng P."/>
            <person name="Jiang X."/>
            <person name="Li J."/>
            <person name="Fan D."/>
            <person name="Wang W."/>
            <person name="Fu W."/>
            <person name="Wang T."/>
            <person name="Wang B."/>
            <person name="Zhang J."/>
            <person name="Peng Z."/>
            <person name="Li Y."/>
            <person name="Li N."/>
            <person name="Wang J."/>
            <person name="Chen M."/>
            <person name="He Y."/>
            <person name="Tan F."/>
            <person name="Song X."/>
            <person name="Zheng Q."/>
            <person name="Huang R."/>
            <person name="Yang H."/>
            <person name="Du X."/>
            <person name="Chen L."/>
            <person name="Yang M."/>
            <person name="Gaffney P.M."/>
            <person name="Wang S."/>
            <person name="Luo L."/>
            <person name="She Z."/>
            <person name="Ming Y."/>
            <person name="Huang W."/>
            <person name="Zhang S."/>
            <person name="Huang B."/>
            <person name="Zhang Y."/>
            <person name="Qu T."/>
            <person name="Ni P."/>
            <person name="Miao G."/>
            <person name="Wang J."/>
            <person name="Wang Q."/>
            <person name="Steinberg C.E."/>
            <person name="Wang H."/>
            <person name="Li N."/>
            <person name="Qian L."/>
            <person name="Zhang G."/>
            <person name="Li Y."/>
            <person name="Yang H."/>
            <person name="Liu X."/>
            <person name="Wang J."/>
            <person name="Yin Y."/>
            <person name="Wang J."/>
        </authorList>
    </citation>
    <scope>NUCLEOTIDE SEQUENCE [LARGE SCALE GENOMIC DNA]</scope>
    <source>
        <strain evidence="12">05x7-T-G4-1.051#20</strain>
    </source>
</reference>
<evidence type="ECO:0000256" key="7">
    <source>
        <dbReference type="ARBA" id="ARBA00023157"/>
    </source>
</evidence>
<dbReference type="PROSITE" id="PS51864">
    <property type="entry name" value="ASTACIN"/>
    <property type="match status" value="1"/>
</dbReference>
<evidence type="ECO:0000256" key="3">
    <source>
        <dbReference type="ARBA" id="ARBA00022723"/>
    </source>
</evidence>
<dbReference type="AlphaFoldDB" id="K1QGY0"/>
<dbReference type="SMART" id="SM00235">
    <property type="entry name" value="ZnMc"/>
    <property type="match status" value="1"/>
</dbReference>
<keyword evidence="1 8" id="KW-0420">Kringle</keyword>
<dbReference type="InterPro" id="IPR013806">
    <property type="entry name" value="Kringle-like"/>
</dbReference>
<dbReference type="InterPro" id="IPR035914">
    <property type="entry name" value="Sperma_CUB_dom_sf"/>
</dbReference>
<evidence type="ECO:0000256" key="1">
    <source>
        <dbReference type="ARBA" id="ARBA00022572"/>
    </source>
</evidence>
<feature type="region of interest" description="Disordered" evidence="11">
    <location>
        <begin position="45"/>
        <end position="77"/>
    </location>
</feature>
<dbReference type="PROSITE" id="PS00021">
    <property type="entry name" value="KRINGLE_1"/>
    <property type="match status" value="1"/>
</dbReference>
<dbReference type="GO" id="GO:0004222">
    <property type="term" value="F:metalloendopeptidase activity"/>
    <property type="evidence" value="ECO:0007669"/>
    <property type="project" value="UniProtKB-UniRule"/>
</dbReference>
<dbReference type="PROSITE" id="PS01186">
    <property type="entry name" value="EGF_2"/>
    <property type="match status" value="1"/>
</dbReference>
<feature type="binding site" evidence="9">
    <location>
        <position position="227"/>
    </location>
    <ligand>
        <name>Zn(2+)</name>
        <dbReference type="ChEBI" id="CHEBI:29105"/>
        <note>catalytic</note>
    </ligand>
</feature>
<evidence type="ECO:0000256" key="4">
    <source>
        <dbReference type="ARBA" id="ARBA00022801"/>
    </source>
</evidence>
<dbReference type="EMBL" id="JH816131">
    <property type="protein sequence ID" value="EKC30404.1"/>
    <property type="molecule type" value="Genomic_DNA"/>
</dbReference>
<dbReference type="HOGENOM" id="CLU_533462_0_0_1"/>
<dbReference type="Gene3D" id="2.60.120.290">
    <property type="entry name" value="Spermadhesin, CUB domain"/>
    <property type="match status" value="1"/>
</dbReference>
<dbReference type="SUPFAM" id="SSF55486">
    <property type="entry name" value="Metalloproteases ('zincins'), catalytic domain"/>
    <property type="match status" value="1"/>
</dbReference>
<dbReference type="PANTHER" id="PTHR10127">
    <property type="entry name" value="DISCOIDIN, CUB, EGF, LAMININ , AND ZINC METALLOPROTEASE DOMAIN CONTAINING"/>
    <property type="match status" value="1"/>
</dbReference>
<feature type="binding site" evidence="9">
    <location>
        <position position="237"/>
    </location>
    <ligand>
        <name>Zn(2+)</name>
        <dbReference type="ChEBI" id="CHEBI:29105"/>
        <note>catalytic</note>
    </ligand>
</feature>
<dbReference type="InterPro" id="IPR038178">
    <property type="entry name" value="Kringle_sf"/>
</dbReference>
<dbReference type="PANTHER" id="PTHR10127:SF850">
    <property type="entry name" value="METALLOENDOPEPTIDASE"/>
    <property type="match status" value="1"/>
</dbReference>
<keyword evidence="4 9" id="KW-0378">Hydrolase</keyword>
<keyword evidence="5 9" id="KW-0862">Zinc</keyword>
<organism evidence="12">
    <name type="scientific">Magallana gigas</name>
    <name type="common">Pacific oyster</name>
    <name type="synonym">Crassostrea gigas</name>
    <dbReference type="NCBI Taxonomy" id="29159"/>
    <lineage>
        <taxon>Eukaryota</taxon>
        <taxon>Metazoa</taxon>
        <taxon>Spiralia</taxon>
        <taxon>Lophotrochozoa</taxon>
        <taxon>Mollusca</taxon>
        <taxon>Bivalvia</taxon>
        <taxon>Autobranchia</taxon>
        <taxon>Pteriomorphia</taxon>
        <taxon>Ostreida</taxon>
        <taxon>Ostreoidea</taxon>
        <taxon>Ostreidae</taxon>
        <taxon>Magallana</taxon>
    </lineage>
</organism>
<evidence type="ECO:0000256" key="6">
    <source>
        <dbReference type="ARBA" id="ARBA00023049"/>
    </source>
</evidence>
<dbReference type="CDD" id="cd00054">
    <property type="entry name" value="EGF_CA"/>
    <property type="match status" value="1"/>
</dbReference>
<evidence type="ECO:0000256" key="10">
    <source>
        <dbReference type="RuleBase" id="RU361183"/>
    </source>
</evidence>
<gene>
    <name evidence="12" type="ORF">CGI_10002834</name>
</gene>
<feature type="binding site" evidence="9">
    <location>
        <position position="231"/>
    </location>
    <ligand>
        <name>Zn(2+)</name>
        <dbReference type="ChEBI" id="CHEBI:29105"/>
        <note>catalytic</note>
    </ligand>
</feature>
<name>K1QGY0_MAGGI</name>
<keyword evidence="3 9" id="KW-0479">Metal-binding</keyword>
<evidence type="ECO:0000256" key="11">
    <source>
        <dbReference type="SAM" id="MobiDB-lite"/>
    </source>
</evidence>
<evidence type="ECO:0000256" key="5">
    <source>
        <dbReference type="ARBA" id="ARBA00022833"/>
    </source>
</evidence>